<dbReference type="PANTHER" id="PTHR18919:SF164">
    <property type="entry name" value="ACETYL-COA ACETYLTRANSFERASE"/>
    <property type="match status" value="1"/>
</dbReference>
<feature type="domain" description="Thiolase C-terminal" evidence="7">
    <location>
        <begin position="271"/>
        <end position="392"/>
    </location>
</feature>
<keyword evidence="2 5" id="KW-0808">Transferase</keyword>
<dbReference type="EMBL" id="NQJF01000003">
    <property type="protein sequence ID" value="OYD25461.1"/>
    <property type="molecule type" value="Genomic_DNA"/>
</dbReference>
<dbReference type="Pfam" id="PF02803">
    <property type="entry name" value="Thiolase_C"/>
    <property type="match status" value="1"/>
</dbReference>
<dbReference type="PROSITE" id="PS00099">
    <property type="entry name" value="THIOLASE_3"/>
    <property type="match status" value="1"/>
</dbReference>
<feature type="active site" description="Proton acceptor" evidence="4">
    <location>
        <position position="380"/>
    </location>
</feature>
<proteinExistence type="inferred from homology"/>
<evidence type="ECO:0000256" key="4">
    <source>
        <dbReference type="PIRSR" id="PIRSR000429-1"/>
    </source>
</evidence>
<feature type="active site" description="Proton acceptor" evidence="4">
    <location>
        <position position="350"/>
    </location>
</feature>
<dbReference type="InterPro" id="IPR002155">
    <property type="entry name" value="Thiolase"/>
</dbReference>
<dbReference type="GO" id="GO:0003985">
    <property type="term" value="F:acetyl-CoA C-acetyltransferase activity"/>
    <property type="evidence" value="ECO:0007669"/>
    <property type="project" value="UniProtKB-EC"/>
</dbReference>
<evidence type="ECO:0000313" key="11">
    <source>
        <dbReference type="Proteomes" id="UP000295058"/>
    </source>
</evidence>
<dbReference type="EC" id="2.3.1.9" evidence="8"/>
<dbReference type="AlphaFoldDB" id="A0A235CLJ7"/>
<comment type="similarity">
    <text evidence="1 5">Belongs to the thiolase-like superfamily. Thiolase family.</text>
</comment>
<feature type="active site" description="Acyl-thioester intermediate" evidence="4">
    <location>
        <position position="91"/>
    </location>
</feature>
<dbReference type="InterPro" id="IPR020615">
    <property type="entry name" value="Thiolase_acyl_enz_int_AS"/>
</dbReference>
<reference evidence="8 10" key="1">
    <citation type="submission" date="2017-08" db="EMBL/GenBank/DDBJ databases">
        <title>Draft Genome Sequence of the Marine Bacterium Oceanimonas baumannii ATCC 700832.</title>
        <authorList>
            <person name="Mcclelland W.D."/>
            <person name="Brennan M.A."/>
            <person name="Trachtenberg A.M."/>
            <person name="Maclea K.S."/>
        </authorList>
    </citation>
    <scope>NUCLEOTIDE SEQUENCE [LARGE SCALE GENOMIC DNA]</scope>
    <source>
        <strain evidence="8 10">ATCC 700832</strain>
    </source>
</reference>
<dbReference type="InterPro" id="IPR020610">
    <property type="entry name" value="Thiolase_AS"/>
</dbReference>
<sequence>MSTEKRIVIAAAARTPMGALMGTLGNEAAHRLGAVAISAVLARSRVAAGHVEEVVMGCVLPAGQGQAPARQAALGAGLPVSVPCTTVNKMCGSGMKAVMLAHDQLLAGAVSVMVAGGMENMSLAPYLIPRARAGLRLGHGQLLDHMFLDGLEDAYEGGLMGCFAQRTADHFGVTRQEMDAFAMTSLQRAQRAMVDGGFRDEIAPVMVKGRQGEVRVDTDEQPGHARPEKIPSLKPAFAKEGTITAANSSSISDGAAALLLTTEVRAKELGLTPLARIAGHATHAQLPAEFTLAPIGAIQKLLKQQGWQAGEVDLFEINEAFAVVTLLAIRELGLDPERVNVNGGACALGHPIGASGARIVVTLLHALRRRGLKRGVAALCIGGGEATALAVELCE</sequence>
<evidence type="ECO:0000313" key="10">
    <source>
        <dbReference type="Proteomes" id="UP000243640"/>
    </source>
</evidence>
<dbReference type="SUPFAM" id="SSF53901">
    <property type="entry name" value="Thiolase-like"/>
    <property type="match status" value="2"/>
</dbReference>
<feature type="domain" description="Thiolase N-terminal" evidence="6">
    <location>
        <begin position="7"/>
        <end position="263"/>
    </location>
</feature>
<dbReference type="PANTHER" id="PTHR18919">
    <property type="entry name" value="ACETYL-COA C-ACYLTRANSFERASE"/>
    <property type="match status" value="1"/>
</dbReference>
<dbReference type="Pfam" id="PF00108">
    <property type="entry name" value="Thiolase_N"/>
    <property type="match status" value="1"/>
</dbReference>
<evidence type="ECO:0000313" key="9">
    <source>
        <dbReference type="EMBL" id="TDW61341.1"/>
    </source>
</evidence>
<dbReference type="Gene3D" id="3.40.47.10">
    <property type="match status" value="2"/>
</dbReference>
<gene>
    <name evidence="8" type="ORF">B6S09_04400</name>
    <name evidence="9" type="ORF">LY04_00876</name>
</gene>
<dbReference type="PIRSF" id="PIRSF000429">
    <property type="entry name" value="Ac-CoA_Ac_transf"/>
    <property type="match status" value="1"/>
</dbReference>
<evidence type="ECO:0000256" key="5">
    <source>
        <dbReference type="RuleBase" id="RU003557"/>
    </source>
</evidence>
<dbReference type="OrthoDB" id="9764638at2"/>
<dbReference type="PROSITE" id="PS00098">
    <property type="entry name" value="THIOLASE_1"/>
    <property type="match status" value="1"/>
</dbReference>
<evidence type="ECO:0000313" key="8">
    <source>
        <dbReference type="EMBL" id="OYD25461.1"/>
    </source>
</evidence>
<dbReference type="GO" id="GO:0044281">
    <property type="term" value="P:small molecule metabolic process"/>
    <property type="evidence" value="ECO:0007669"/>
    <property type="project" value="UniProtKB-ARBA"/>
</dbReference>
<accession>A0A235CLJ7</accession>
<evidence type="ECO:0000259" key="6">
    <source>
        <dbReference type="Pfam" id="PF00108"/>
    </source>
</evidence>
<evidence type="ECO:0000256" key="2">
    <source>
        <dbReference type="ARBA" id="ARBA00022679"/>
    </source>
</evidence>
<name>A0A235CLJ7_9GAMM</name>
<dbReference type="InterPro" id="IPR020617">
    <property type="entry name" value="Thiolase_C"/>
</dbReference>
<keyword evidence="11" id="KW-1185">Reference proteome</keyword>
<comment type="caution">
    <text evidence="8">The sequence shown here is derived from an EMBL/GenBank/DDBJ whole genome shotgun (WGS) entry which is preliminary data.</text>
</comment>
<dbReference type="CDD" id="cd00751">
    <property type="entry name" value="thiolase"/>
    <property type="match status" value="1"/>
</dbReference>
<protein>
    <submittedName>
        <fullName evidence="9">Acetyl-CoA C-acetyltransferase</fullName>
    </submittedName>
    <submittedName>
        <fullName evidence="8">Acetyl-CoA acetyltransferase</fullName>
        <ecNumber evidence="8">2.3.1.9</ecNumber>
    </submittedName>
</protein>
<evidence type="ECO:0000256" key="3">
    <source>
        <dbReference type="ARBA" id="ARBA00023315"/>
    </source>
</evidence>
<dbReference type="Proteomes" id="UP000295058">
    <property type="component" value="Unassembled WGS sequence"/>
</dbReference>
<keyword evidence="3 5" id="KW-0012">Acyltransferase</keyword>
<dbReference type="RefSeq" id="WP_094277290.1">
    <property type="nucleotide sequence ID" value="NZ_JBLWZI010000002.1"/>
</dbReference>
<organism evidence="8 10">
    <name type="scientific">Oceanimonas baumannii</name>
    <dbReference type="NCBI Taxonomy" id="129578"/>
    <lineage>
        <taxon>Bacteria</taxon>
        <taxon>Pseudomonadati</taxon>
        <taxon>Pseudomonadota</taxon>
        <taxon>Gammaproteobacteria</taxon>
        <taxon>Aeromonadales</taxon>
        <taxon>Aeromonadaceae</taxon>
        <taxon>Oceanimonas</taxon>
    </lineage>
</organism>
<dbReference type="InterPro" id="IPR016039">
    <property type="entry name" value="Thiolase-like"/>
</dbReference>
<dbReference type="InterPro" id="IPR020616">
    <property type="entry name" value="Thiolase_N"/>
</dbReference>
<dbReference type="NCBIfam" id="TIGR01930">
    <property type="entry name" value="AcCoA-C-Actrans"/>
    <property type="match status" value="1"/>
</dbReference>
<reference evidence="9 11" key="2">
    <citation type="submission" date="2019-03" db="EMBL/GenBank/DDBJ databases">
        <title>Genomic Encyclopedia of Archaeal and Bacterial Type Strains, Phase II (KMG-II): from individual species to whole genera.</title>
        <authorList>
            <person name="Goeker M."/>
        </authorList>
    </citation>
    <scope>NUCLEOTIDE SEQUENCE [LARGE SCALE GENOMIC DNA]</scope>
    <source>
        <strain evidence="9 11">DSM 15594</strain>
    </source>
</reference>
<dbReference type="FunFam" id="3.40.47.10:FF:000010">
    <property type="entry name" value="Acetyl-CoA acetyltransferase (Thiolase)"/>
    <property type="match status" value="1"/>
</dbReference>
<dbReference type="Proteomes" id="UP000243640">
    <property type="component" value="Unassembled WGS sequence"/>
</dbReference>
<evidence type="ECO:0000259" key="7">
    <source>
        <dbReference type="Pfam" id="PF02803"/>
    </source>
</evidence>
<evidence type="ECO:0000256" key="1">
    <source>
        <dbReference type="ARBA" id="ARBA00010982"/>
    </source>
</evidence>
<dbReference type="EMBL" id="SODO01000002">
    <property type="protein sequence ID" value="TDW61341.1"/>
    <property type="molecule type" value="Genomic_DNA"/>
</dbReference>